<accession>A0ABN7T3I0</accession>
<evidence type="ECO:0000259" key="1">
    <source>
        <dbReference type="SMART" id="SM00333"/>
    </source>
</evidence>
<dbReference type="InterPro" id="IPR050621">
    <property type="entry name" value="Tudor_domain_containing"/>
</dbReference>
<dbReference type="InterPro" id="IPR035437">
    <property type="entry name" value="SNase_OB-fold_sf"/>
</dbReference>
<dbReference type="SUPFAM" id="SSF63748">
    <property type="entry name" value="Tudor/PWWP/MBT"/>
    <property type="match status" value="2"/>
</dbReference>
<evidence type="ECO:0000313" key="2">
    <source>
        <dbReference type="EMBL" id="CAG5107848.1"/>
    </source>
</evidence>
<dbReference type="Pfam" id="PF00567">
    <property type="entry name" value="TUDOR"/>
    <property type="match status" value="1"/>
</dbReference>
<sequence>MIELPTKKTIVCLRLGEQQICLKEVCRQTGSVLLKGIPLSKQNEFEDIHETLNTKLGATNNVIQEFFVGDYVAAKMGKRWCRAVVEEVYPFRDLNYEFSCKYEVRYLDLGSREILLDEFVAELPREVMNIPPLFVSVQIPICDRSSNVEALVGKYITLNIIAVKQCAQNLIYEGTCDFDKYCEYQISPEIFNKYQEIKTQERNVDELSRNEQMLKVKIENHTIDDKFFLYLEDEVEEFQLFKSQLSEACENAPSVTSLSGNAHNFIVGANIPFFGWVRCRVVEKITSQNAEVELLDHSDQLRRINVDQMVKLEDRFVEMRKRTISCKLLNPDLRVERLRVVARLSEGEFTAKFIDEIEEGVFSVEIYSEGKLLNDTMRMEMDFTGRKSVYASEPILVGALLDVQVIRAQCARTFAIRKKTKEHYRLRDTFHDEFEAYKARALDMPTLREFNVGDAVATMTPDGYMRGEVERVLDDGHQIQVHCVDTALSLIQAEHLVHHLPKPFVIKFPAQAIYCSTYGFYDEAKEDFVDHILKQFVVKHGTNNLSAKVIATAVMNGKKILIVDLFSLSESLIGSFRSFGAGHEAPIYPMFEDPIFTFTSWIASETLKKGEEIVVTMCSVSEVYGEKVVNIMCNNDRSALDDALANCVENAEEAPENPHHIGVVITRNGPCRVQTASKKALFCVDDGFSIKSGGTMIIPSAELLKIPAQSSAVTLCDTDHFNEYEWAKLRRFCTERNRVIAKVEGQKNGLPVLRIDLKKYGFHLKPVSQDTDLIGMPFWHTCQPRADLKKILQPHWSSAPNEAIVNDCILLYVDSRQAQVHIRHKHTEEVYLALQDHMEETYFAARNNDYKPPSIEKGDVVAAKLHSSQIWYRGRILEKMSHDVFNVAYKVMLLDAGGIVYIPGCSIKVLPTNLRRTPQLAITFDFGDDFTMFNTAQVEQIKAMFAAKDCTIKIRDNLYTLDVSSSLFQLPLYELLLALDTTEYNTSRSSFSTLSSD</sequence>
<dbReference type="Gene3D" id="2.30.30.140">
    <property type="match status" value="3"/>
</dbReference>
<feature type="domain" description="Tudor" evidence="1">
    <location>
        <begin position="448"/>
        <end position="505"/>
    </location>
</feature>
<keyword evidence="3" id="KW-1185">Reference proteome</keyword>
<gene>
    <name evidence="2" type="ORF">OKIOD_LOCUS12280</name>
</gene>
<organism evidence="2 3">
    <name type="scientific">Oikopleura dioica</name>
    <name type="common">Tunicate</name>
    <dbReference type="NCBI Taxonomy" id="34765"/>
    <lineage>
        <taxon>Eukaryota</taxon>
        <taxon>Metazoa</taxon>
        <taxon>Chordata</taxon>
        <taxon>Tunicata</taxon>
        <taxon>Appendicularia</taxon>
        <taxon>Copelata</taxon>
        <taxon>Oikopleuridae</taxon>
        <taxon>Oikopleura</taxon>
    </lineage>
</organism>
<evidence type="ECO:0000313" key="3">
    <source>
        <dbReference type="Proteomes" id="UP001158576"/>
    </source>
</evidence>
<protein>
    <submittedName>
        <fullName evidence="2">Oidioi.mRNA.OKI2018_I69.chr1.g3515.t1.cds</fullName>
    </submittedName>
</protein>
<dbReference type="PANTHER" id="PTHR22948:SF76">
    <property type="entry name" value="FI20010P1-RELATED"/>
    <property type="match status" value="1"/>
</dbReference>
<feature type="domain" description="Tudor" evidence="1">
    <location>
        <begin position="64"/>
        <end position="128"/>
    </location>
</feature>
<dbReference type="InterPro" id="IPR002999">
    <property type="entry name" value="Tudor"/>
</dbReference>
<name>A0ABN7T3I0_OIKDI</name>
<dbReference type="Proteomes" id="UP001158576">
    <property type="component" value="Chromosome 1"/>
</dbReference>
<dbReference type="PANTHER" id="PTHR22948">
    <property type="entry name" value="TUDOR DOMAIN CONTAINING PROTEIN"/>
    <property type="match status" value="1"/>
</dbReference>
<dbReference type="SMART" id="SM00333">
    <property type="entry name" value="TUDOR"/>
    <property type="match status" value="3"/>
</dbReference>
<dbReference type="EMBL" id="OU015566">
    <property type="protein sequence ID" value="CAG5107848.1"/>
    <property type="molecule type" value="Genomic_DNA"/>
</dbReference>
<proteinExistence type="predicted"/>
<reference evidence="2 3" key="1">
    <citation type="submission" date="2021-04" db="EMBL/GenBank/DDBJ databases">
        <authorList>
            <person name="Bliznina A."/>
        </authorList>
    </citation>
    <scope>NUCLEOTIDE SEQUENCE [LARGE SCALE GENOMIC DNA]</scope>
</reference>
<dbReference type="Gene3D" id="2.40.50.90">
    <property type="match status" value="1"/>
</dbReference>
<feature type="domain" description="Tudor" evidence="1">
    <location>
        <begin position="853"/>
        <end position="915"/>
    </location>
</feature>